<evidence type="ECO:0000313" key="2">
    <source>
        <dbReference type="EMBL" id="KAE7997468.1"/>
    </source>
</evidence>
<proteinExistence type="predicted"/>
<gene>
    <name evidence="2" type="ORF">FH972_002104</name>
</gene>
<organism evidence="2 3">
    <name type="scientific">Carpinus fangiana</name>
    <dbReference type="NCBI Taxonomy" id="176857"/>
    <lineage>
        <taxon>Eukaryota</taxon>
        <taxon>Viridiplantae</taxon>
        <taxon>Streptophyta</taxon>
        <taxon>Embryophyta</taxon>
        <taxon>Tracheophyta</taxon>
        <taxon>Spermatophyta</taxon>
        <taxon>Magnoliopsida</taxon>
        <taxon>eudicotyledons</taxon>
        <taxon>Gunneridae</taxon>
        <taxon>Pentapetalae</taxon>
        <taxon>rosids</taxon>
        <taxon>fabids</taxon>
        <taxon>Fagales</taxon>
        <taxon>Betulaceae</taxon>
        <taxon>Carpinus</taxon>
    </lineage>
</organism>
<name>A0A5N6QDT8_9ROSI</name>
<reference evidence="2 3" key="1">
    <citation type="submission" date="2019-06" db="EMBL/GenBank/DDBJ databases">
        <title>A chromosomal-level reference genome of Carpinus fangiana (Coryloideae, Betulaceae).</title>
        <authorList>
            <person name="Yang X."/>
            <person name="Wang Z."/>
            <person name="Zhang L."/>
            <person name="Hao G."/>
            <person name="Liu J."/>
            <person name="Yang Y."/>
        </authorList>
    </citation>
    <scope>NUCLEOTIDE SEQUENCE [LARGE SCALE GENOMIC DNA]</scope>
    <source>
        <strain evidence="2">Cfa_2016G</strain>
        <tissue evidence="2">Leaf</tissue>
    </source>
</reference>
<evidence type="ECO:0000313" key="3">
    <source>
        <dbReference type="Proteomes" id="UP000327013"/>
    </source>
</evidence>
<protein>
    <submittedName>
        <fullName evidence="2">Uncharacterized protein</fullName>
    </submittedName>
</protein>
<sequence>MESRLDLDLQSDRIMNNGEIQNPRNRNAHRTTSSPKLQRLYLKQPSVDCEVVVNDLGVVRSIISGFAWNWKKSVSKVKSKKSSELKGSGIAMEEPELEAWEQTESDKDWDKKLPTGEASPSK</sequence>
<dbReference type="Proteomes" id="UP000327013">
    <property type="component" value="Chromosome 1"/>
</dbReference>
<keyword evidence="3" id="KW-1185">Reference proteome</keyword>
<feature type="region of interest" description="Disordered" evidence="1">
    <location>
        <begin position="77"/>
        <end position="122"/>
    </location>
</feature>
<feature type="compositionally biased region" description="Acidic residues" evidence="1">
    <location>
        <begin position="93"/>
        <end position="103"/>
    </location>
</feature>
<accession>A0A5N6QDT8</accession>
<dbReference type="AlphaFoldDB" id="A0A5N6QDT8"/>
<feature type="compositionally biased region" description="Polar residues" evidence="1">
    <location>
        <begin position="18"/>
        <end position="36"/>
    </location>
</feature>
<evidence type="ECO:0000256" key="1">
    <source>
        <dbReference type="SAM" id="MobiDB-lite"/>
    </source>
</evidence>
<feature type="region of interest" description="Disordered" evidence="1">
    <location>
        <begin position="14"/>
        <end position="36"/>
    </location>
</feature>
<dbReference type="EMBL" id="CM017321">
    <property type="protein sequence ID" value="KAE7997468.1"/>
    <property type="molecule type" value="Genomic_DNA"/>
</dbReference>
<feature type="compositionally biased region" description="Basic and acidic residues" evidence="1">
    <location>
        <begin position="104"/>
        <end position="114"/>
    </location>
</feature>